<comment type="caution">
    <text evidence="3">The sequence shown here is derived from an EMBL/GenBank/DDBJ whole genome shotgun (WGS) entry which is preliminary data.</text>
</comment>
<dbReference type="PANTHER" id="PTHR43547:SF2">
    <property type="entry name" value="HYBRID SIGNAL TRANSDUCTION HISTIDINE KINASE C"/>
    <property type="match status" value="1"/>
</dbReference>
<keyword evidence="1" id="KW-0597">Phosphoprotein</keyword>
<name>A0A399T6A6_9BACT</name>
<dbReference type="OrthoDB" id="9792686at2"/>
<dbReference type="InterPro" id="IPR003594">
    <property type="entry name" value="HATPase_dom"/>
</dbReference>
<dbReference type="InterPro" id="IPR036890">
    <property type="entry name" value="HATPase_C_sf"/>
</dbReference>
<gene>
    <name evidence="3" type="ORF">D1614_01865</name>
</gene>
<dbReference type="Gene3D" id="3.30.450.20">
    <property type="entry name" value="PAS domain"/>
    <property type="match status" value="1"/>
</dbReference>
<dbReference type="InterPro" id="IPR005467">
    <property type="entry name" value="His_kinase_dom"/>
</dbReference>
<keyword evidence="3" id="KW-0808">Transferase</keyword>
<dbReference type="AlphaFoldDB" id="A0A399T6A6"/>
<sequence>MFEKTSASKQFTHEHMPNERTNILSGLISNNKQLMDFVESVTQMVLILNRQHEILYASDSYQRFIDVLNLPKDIIFKKPGDAFHCRNAVQSHNGCGTSEFCNSCGALNAILFSKKGIKTTEECKILTIENEAIDLRVTASPFQLDGEELIIFSITDISNEKRRESLERIFIHDLLNSAGGISGLSAILKELDDPSDIRDIAETIQWAANNLIDEIQMQREIGSAEKGDLVPQLVTVNTIEVLQEQKKLYNNHQTNRGKTIVIDPVSEQHILITDKILLKRILGNMIKNALEVNIPDDCITLSCVQKNDGICFCVHNKSYIPVEVQAQLFKRFYSTKGTGRGIGTYSMKLFGEKYLKGKVWYSSDPEKGTTFCFQI</sequence>
<dbReference type="SUPFAM" id="SSF55874">
    <property type="entry name" value="ATPase domain of HSP90 chaperone/DNA topoisomerase II/histidine kinase"/>
    <property type="match status" value="1"/>
</dbReference>
<evidence type="ECO:0000259" key="2">
    <source>
        <dbReference type="PROSITE" id="PS50109"/>
    </source>
</evidence>
<proteinExistence type="predicted"/>
<feature type="domain" description="Histidine kinase" evidence="2">
    <location>
        <begin position="169"/>
        <end position="375"/>
    </location>
</feature>
<dbReference type="Proteomes" id="UP000265926">
    <property type="component" value="Unassembled WGS sequence"/>
</dbReference>
<dbReference type="GO" id="GO:0000155">
    <property type="term" value="F:phosphorelay sensor kinase activity"/>
    <property type="evidence" value="ECO:0007669"/>
    <property type="project" value="TreeGrafter"/>
</dbReference>
<dbReference type="RefSeq" id="WP_119436167.1">
    <property type="nucleotide sequence ID" value="NZ_QWGR01000001.1"/>
</dbReference>
<organism evidence="3 4">
    <name type="scientific">Maribellus luteus</name>
    <dbReference type="NCBI Taxonomy" id="2305463"/>
    <lineage>
        <taxon>Bacteria</taxon>
        <taxon>Pseudomonadati</taxon>
        <taxon>Bacteroidota</taxon>
        <taxon>Bacteroidia</taxon>
        <taxon>Marinilabiliales</taxon>
        <taxon>Prolixibacteraceae</taxon>
        <taxon>Maribellus</taxon>
    </lineage>
</organism>
<dbReference type="Pfam" id="PF02518">
    <property type="entry name" value="HATPase_c"/>
    <property type="match status" value="1"/>
</dbReference>
<protein>
    <submittedName>
        <fullName evidence="3">Sensor histidine kinase</fullName>
    </submittedName>
</protein>
<reference evidence="3 4" key="1">
    <citation type="submission" date="2018-08" db="EMBL/GenBank/DDBJ databases">
        <title>Pallidiluteibacterium maritimus gen. nov., sp. nov., isolated from coastal sediment.</title>
        <authorList>
            <person name="Zhou L.Y."/>
        </authorList>
    </citation>
    <scope>NUCLEOTIDE SEQUENCE [LARGE SCALE GENOMIC DNA]</scope>
    <source>
        <strain evidence="3 4">XSD2</strain>
    </source>
</reference>
<evidence type="ECO:0000313" key="3">
    <source>
        <dbReference type="EMBL" id="RIJ50699.1"/>
    </source>
</evidence>
<dbReference type="EMBL" id="QWGR01000001">
    <property type="protein sequence ID" value="RIJ50699.1"/>
    <property type="molecule type" value="Genomic_DNA"/>
</dbReference>
<evidence type="ECO:0000313" key="4">
    <source>
        <dbReference type="Proteomes" id="UP000265926"/>
    </source>
</evidence>
<accession>A0A399T6A6</accession>
<keyword evidence="3" id="KW-0418">Kinase</keyword>
<dbReference type="Gene3D" id="3.30.565.10">
    <property type="entry name" value="Histidine kinase-like ATPase, C-terminal domain"/>
    <property type="match status" value="1"/>
</dbReference>
<keyword evidence="4" id="KW-1185">Reference proteome</keyword>
<evidence type="ECO:0000256" key="1">
    <source>
        <dbReference type="ARBA" id="ARBA00022553"/>
    </source>
</evidence>
<dbReference type="PANTHER" id="PTHR43547">
    <property type="entry name" value="TWO-COMPONENT HISTIDINE KINASE"/>
    <property type="match status" value="1"/>
</dbReference>
<dbReference type="PROSITE" id="PS50109">
    <property type="entry name" value="HIS_KIN"/>
    <property type="match status" value="1"/>
</dbReference>